<name>A0ABU7ITS4_9FLAO</name>
<keyword evidence="6" id="KW-1185">Reference proteome</keyword>
<evidence type="ECO:0000256" key="1">
    <source>
        <dbReference type="ARBA" id="ARBA00023015"/>
    </source>
</evidence>
<dbReference type="Gene3D" id="1.10.10.60">
    <property type="entry name" value="Homeodomain-like"/>
    <property type="match status" value="1"/>
</dbReference>
<dbReference type="PANTHER" id="PTHR43280">
    <property type="entry name" value="ARAC-FAMILY TRANSCRIPTIONAL REGULATOR"/>
    <property type="match status" value="1"/>
</dbReference>
<dbReference type="Proteomes" id="UP001356308">
    <property type="component" value="Unassembled WGS sequence"/>
</dbReference>
<keyword evidence="3" id="KW-0804">Transcription</keyword>
<feature type="domain" description="HTH araC/xylS-type" evidence="4">
    <location>
        <begin position="75"/>
        <end position="174"/>
    </location>
</feature>
<dbReference type="Pfam" id="PF12833">
    <property type="entry name" value="HTH_18"/>
    <property type="match status" value="1"/>
</dbReference>
<dbReference type="InterPro" id="IPR009057">
    <property type="entry name" value="Homeodomain-like_sf"/>
</dbReference>
<dbReference type="InterPro" id="IPR018060">
    <property type="entry name" value="HTH_AraC"/>
</dbReference>
<evidence type="ECO:0000313" key="5">
    <source>
        <dbReference type="EMBL" id="MEE1976389.1"/>
    </source>
</evidence>
<keyword evidence="1" id="KW-0805">Transcription regulation</keyword>
<dbReference type="EMBL" id="JAZDDG010000004">
    <property type="protein sequence ID" value="MEE1976389.1"/>
    <property type="molecule type" value="Genomic_DNA"/>
</dbReference>
<sequence length="183" mass="20675">MKFEFSYDGKKLVSEVFKRTINSLGMEVKSINEGTIELKGDIDSESSEKLADELAPFGISVNCGESKDLLGQIKSLIKKYVHDESYRDVALSSLLSKGLGFSYSYLSNHFTSKTFTTIENFYILIRIEKVKDLLLHEEKTLSDIAYSLNFSSVPHLSGQFKKVTGLTITQYLKFRNNTINTTN</sequence>
<evidence type="ECO:0000259" key="4">
    <source>
        <dbReference type="PROSITE" id="PS01124"/>
    </source>
</evidence>
<dbReference type="PANTHER" id="PTHR43280:SF2">
    <property type="entry name" value="HTH-TYPE TRANSCRIPTIONAL REGULATOR EXSA"/>
    <property type="match status" value="1"/>
</dbReference>
<dbReference type="SMART" id="SM00342">
    <property type="entry name" value="HTH_ARAC"/>
    <property type="match status" value="1"/>
</dbReference>
<evidence type="ECO:0000313" key="6">
    <source>
        <dbReference type="Proteomes" id="UP001356308"/>
    </source>
</evidence>
<proteinExistence type="predicted"/>
<accession>A0ABU7ITS4</accession>
<evidence type="ECO:0000256" key="3">
    <source>
        <dbReference type="ARBA" id="ARBA00023163"/>
    </source>
</evidence>
<gene>
    <name evidence="5" type="ORF">V1I91_09940</name>
</gene>
<organism evidence="5 6">
    <name type="scientific">Maribacter cobaltidurans</name>
    <dbReference type="NCBI Taxonomy" id="1178778"/>
    <lineage>
        <taxon>Bacteria</taxon>
        <taxon>Pseudomonadati</taxon>
        <taxon>Bacteroidota</taxon>
        <taxon>Flavobacteriia</taxon>
        <taxon>Flavobacteriales</taxon>
        <taxon>Flavobacteriaceae</taxon>
        <taxon>Maribacter</taxon>
    </lineage>
</organism>
<comment type="caution">
    <text evidence="5">The sequence shown here is derived from an EMBL/GenBank/DDBJ whole genome shotgun (WGS) entry which is preliminary data.</text>
</comment>
<dbReference type="PROSITE" id="PS01124">
    <property type="entry name" value="HTH_ARAC_FAMILY_2"/>
    <property type="match status" value="1"/>
</dbReference>
<keyword evidence="2" id="KW-0238">DNA-binding</keyword>
<reference evidence="5 6" key="1">
    <citation type="submission" date="2024-01" db="EMBL/GenBank/DDBJ databases">
        <title>Maribacter spp. originated from different algae showed divergent polysaccharides utilization ability.</title>
        <authorList>
            <person name="Wang H."/>
            <person name="Wu Y."/>
        </authorList>
    </citation>
    <scope>NUCLEOTIDE SEQUENCE [LARGE SCALE GENOMIC DNA]</scope>
    <source>
        <strain evidence="5 6">PR1</strain>
    </source>
</reference>
<evidence type="ECO:0000256" key="2">
    <source>
        <dbReference type="ARBA" id="ARBA00023125"/>
    </source>
</evidence>
<dbReference type="SUPFAM" id="SSF46689">
    <property type="entry name" value="Homeodomain-like"/>
    <property type="match status" value="1"/>
</dbReference>
<protein>
    <submittedName>
        <fullName evidence="5">AraC family transcriptional regulator</fullName>
    </submittedName>
</protein>
<dbReference type="RefSeq" id="WP_272651088.1">
    <property type="nucleotide sequence ID" value="NZ_JAZDDG010000004.1"/>
</dbReference>